<evidence type="ECO:0000313" key="4">
    <source>
        <dbReference type="Proteomes" id="UP000002316"/>
    </source>
</evidence>
<dbReference type="AlphaFoldDB" id="C9ZR91"/>
<reference evidence="4" key="1">
    <citation type="journal article" date="2010" name="PLoS Negl. Trop. Dis.">
        <title>The genome sequence of Trypanosoma brucei gambiense, causative agent of chronic human african trypanosomiasis.</title>
        <authorList>
            <person name="Jackson A.P."/>
            <person name="Sanders M."/>
            <person name="Berry A."/>
            <person name="McQuillan J."/>
            <person name="Aslett M.A."/>
            <person name="Quail M.A."/>
            <person name="Chukualim B."/>
            <person name="Capewell P."/>
            <person name="MacLeod A."/>
            <person name="Melville S.E."/>
            <person name="Gibson W."/>
            <person name="Barry J.D."/>
            <person name="Berriman M."/>
            <person name="Hertz-Fowler C."/>
        </authorList>
    </citation>
    <scope>NUCLEOTIDE SEQUENCE [LARGE SCALE GENOMIC DNA]</scope>
    <source>
        <strain evidence="4">MHOM/CI/86/DAL972</strain>
    </source>
</reference>
<dbReference type="PDB" id="6HIV">
    <property type="method" value="EM"/>
    <property type="resolution" value="7.80 A"/>
    <property type="chains" value="BD=1-549"/>
</dbReference>
<name>C9ZR91_TRYB9</name>
<dbReference type="Proteomes" id="UP000002316">
    <property type="component" value="Chromosome 6"/>
</dbReference>
<proteinExistence type="evidence at protein level"/>
<evidence type="ECO:0000256" key="2">
    <source>
        <dbReference type="SAM" id="Phobius"/>
    </source>
</evidence>
<dbReference type="VEuPathDB" id="TriTrypDB:Tbg972.6.3990"/>
<evidence type="ECO:0000313" key="3">
    <source>
        <dbReference type="EMBL" id="CBH11921.1"/>
    </source>
</evidence>
<evidence type="ECO:0000256" key="1">
    <source>
        <dbReference type="SAM" id="MobiDB-lite"/>
    </source>
</evidence>
<dbReference type="EMDB" id="EMD-0229"/>
<dbReference type="PDBsum" id="6HIV"/>
<dbReference type="KEGG" id="tbg:TbgDal_VI3990"/>
<dbReference type="EMBL" id="FN554969">
    <property type="protein sequence ID" value="CBH11921.1"/>
    <property type="molecule type" value="Genomic_DNA"/>
</dbReference>
<feature type="region of interest" description="Disordered" evidence="1">
    <location>
        <begin position="530"/>
        <end position="549"/>
    </location>
</feature>
<accession>C9ZR91</accession>
<feature type="transmembrane region" description="Helical" evidence="2">
    <location>
        <begin position="52"/>
        <end position="73"/>
    </location>
</feature>
<protein>
    <submittedName>
        <fullName evidence="3">Uncharacterized protein</fullName>
    </submittedName>
</protein>
<dbReference type="RefSeq" id="XP_011774206.1">
    <property type="nucleotide sequence ID" value="XM_011775904.1"/>
</dbReference>
<keyword evidence="5" id="KW-0002">3D-structure</keyword>
<sequence length="549" mass="62666">MCLKRKAPHLFLFLSLVHFPQLPVLLFSFLCDHAPTTFFSDNSDLHFPFIQIANYYLFTFSLFCFCVCLRYSLLWVTELTLNAQLVLFLLYHCAQTQRGPLKEGEMPICPGLCGELAAVPFRVFLGTLPTLAVEERFLRQLQPVFAWYSSRKRVKEQANEFIEIDLASCDAELLLRYSHIYYVRRQLFDELIERQMTLLDSGKAPKMAEPSLLQCLAGCNMTIADRLQLEIRQLGAAKRAASVPGRRELDPVARLEVYDYACMMRLVEEDAGAVGDAEMKARAYLPREVIESKLGHLTQLLLGSDARAALDKKDVKLLNRMIPPDYTRVGCVEKLRPFDVTAYFRFYGERINNVKVENYFKRALWGHVYRRFATTPSFLSGVSTYWARHSGLDASFTTTTMPQEVAVAVCDQQIQFPAIKFRAQYVYTSPETARQLWRTDAAVPLMRLFPLMGSRTAEDLAAGVLTDAFWMHLGLSEEENLLQDSLLLKVRRFVDEVGDMYETNIDSVLKRVDDNFKQVVPQLKAEDLQVDAPLQDGEGEDTVRETVAA</sequence>
<dbReference type="GeneID" id="23862059"/>
<keyword evidence="2" id="KW-1133">Transmembrane helix</keyword>
<gene>
    <name evidence="3" type="ORF">TbgDal_VI3990</name>
</gene>
<dbReference type="OrthoDB" id="276080at2759"/>
<keyword evidence="2" id="KW-0472">Membrane</keyword>
<evidence type="ECO:0007829" key="5">
    <source>
        <dbReference type="PDB" id="6HIV"/>
    </source>
</evidence>
<reference evidence="5" key="2">
    <citation type="journal article" date="2018" name="Science">
        <title>Evolutionary shift toward protein-based architecture in trypanosomal mitochondrial ribosomes.</title>
        <authorList>
            <person name="Ramrath D.J.F."/>
            <person name="Niemann M."/>
            <person name="Leibundgut M."/>
            <person name="Bieri P."/>
            <person name="Prange C."/>
            <person name="Horn E.K."/>
            <person name="Leitner A."/>
            <person name="Boehringer D."/>
            <person name="Schneider A."/>
            <person name="Ban N."/>
        </authorList>
    </citation>
    <scope>STRUCTURE BY ELECTRON MICROSCOPY (7.80 ANGSTROMS)</scope>
</reference>
<keyword evidence="2" id="KW-0812">Transmembrane</keyword>
<organism evidence="3 4">
    <name type="scientific">Trypanosoma brucei gambiense (strain MHOM/CI/86/DAL972)</name>
    <dbReference type="NCBI Taxonomy" id="679716"/>
    <lineage>
        <taxon>Eukaryota</taxon>
        <taxon>Discoba</taxon>
        <taxon>Euglenozoa</taxon>
        <taxon>Kinetoplastea</taxon>
        <taxon>Metakinetoplastina</taxon>
        <taxon>Trypanosomatida</taxon>
        <taxon>Trypanosomatidae</taxon>
        <taxon>Trypanosoma</taxon>
    </lineage>
</organism>